<evidence type="ECO:0000256" key="1">
    <source>
        <dbReference type="SAM" id="MobiDB-lite"/>
    </source>
</evidence>
<accession>A0AA40LKJ5</accession>
<organism evidence="2 3">
    <name type="scientific">Cnephaeus nilssonii</name>
    <name type="common">Northern bat</name>
    <name type="synonym">Eptesicus nilssonii</name>
    <dbReference type="NCBI Taxonomy" id="3371016"/>
    <lineage>
        <taxon>Eukaryota</taxon>
        <taxon>Metazoa</taxon>
        <taxon>Chordata</taxon>
        <taxon>Craniata</taxon>
        <taxon>Vertebrata</taxon>
        <taxon>Euteleostomi</taxon>
        <taxon>Mammalia</taxon>
        <taxon>Eutheria</taxon>
        <taxon>Laurasiatheria</taxon>
        <taxon>Chiroptera</taxon>
        <taxon>Yangochiroptera</taxon>
        <taxon>Vespertilionidae</taxon>
        <taxon>Cnephaeus</taxon>
    </lineage>
</organism>
<protein>
    <submittedName>
        <fullName evidence="2">Uncharacterized protein</fullName>
    </submittedName>
</protein>
<evidence type="ECO:0000313" key="2">
    <source>
        <dbReference type="EMBL" id="KAK1335039.1"/>
    </source>
</evidence>
<proteinExistence type="predicted"/>
<reference evidence="2" key="1">
    <citation type="submission" date="2023-06" db="EMBL/GenBank/DDBJ databases">
        <title>Reference genome for the Northern bat (Eptesicus nilssonii), a most northern bat species.</title>
        <authorList>
            <person name="Laine V.N."/>
            <person name="Pulliainen A.T."/>
            <person name="Lilley T.M."/>
        </authorList>
    </citation>
    <scope>NUCLEOTIDE SEQUENCE</scope>
    <source>
        <strain evidence="2">BLF_Eptnil</strain>
        <tissue evidence="2">Kidney</tissue>
    </source>
</reference>
<dbReference type="EMBL" id="JAULJE010000014">
    <property type="protein sequence ID" value="KAK1335039.1"/>
    <property type="molecule type" value="Genomic_DNA"/>
</dbReference>
<gene>
    <name evidence="2" type="ORF">QTO34_004615</name>
</gene>
<comment type="caution">
    <text evidence="2">The sequence shown here is derived from an EMBL/GenBank/DDBJ whole genome shotgun (WGS) entry which is preliminary data.</text>
</comment>
<evidence type="ECO:0000313" key="3">
    <source>
        <dbReference type="Proteomes" id="UP001177744"/>
    </source>
</evidence>
<name>A0AA40LKJ5_CNENI</name>
<dbReference type="AlphaFoldDB" id="A0AA40LKJ5"/>
<feature type="region of interest" description="Disordered" evidence="1">
    <location>
        <begin position="266"/>
        <end position="306"/>
    </location>
</feature>
<sequence>MHWASRAGDGDSRVPAPRSSRRLKWPELLRPALRKTLVAELGVADCMAAGTSFLPAVVFLWPPARLEHLPIGVPLGVADRAGGRRSDWRVARGKLLLANNWCRQPDGQQTTVTFIERFQFQPFRMLYIIPPMTQITGFSIGVTTAKKRVVIFCSAEESTSGLMYVKMAVPKHMDTTTVNHGVQHGCQNGIEQRDQLLLKARGAGVGLDVNENGHAIAQDNHCETVNHGVQHGCQNGIEERDQLLLKGRGARMGLDVNENGHAIAQDNHCEMPRAGPRRRQASDGGCPADAQGTGKSQMSAAQPPRAARGSVALGLWAAWEGGKAERQLWPERRRYRQPGLKRAGASVSILDLGPHLGAEIDTKPALCSPKPDFSTPYPALQGPAGQTVKVLTYPRTVCGAPECCGGGGKCKTTSPHKAPSAATTNILIRRLSVPSLVISLQRSPFPLLSSPVWKFLDNRFSVSVAREVYVLNKTAGPTATRMGAAAAVSS</sequence>
<dbReference type="Proteomes" id="UP001177744">
    <property type="component" value="Unassembled WGS sequence"/>
</dbReference>
<keyword evidence="3" id="KW-1185">Reference proteome</keyword>